<protein>
    <recommendedName>
        <fullName evidence="3">Outer membrane protein beta-barrel domain-containing protein</fullName>
    </recommendedName>
</protein>
<evidence type="ECO:0008006" key="3">
    <source>
        <dbReference type="Google" id="ProtNLM"/>
    </source>
</evidence>
<keyword evidence="2" id="KW-1185">Reference proteome</keyword>
<name>A0ABX0H9Y2_9BACT</name>
<evidence type="ECO:0000313" key="1">
    <source>
        <dbReference type="EMBL" id="NHE56795.1"/>
    </source>
</evidence>
<dbReference type="RefSeq" id="WP_166145432.1">
    <property type="nucleotide sequence ID" value="NZ_JAANYN010000003.1"/>
</dbReference>
<organism evidence="1 2">
    <name type="scientific">Cyclobacterium plantarum</name>
    <dbReference type="NCBI Taxonomy" id="2716263"/>
    <lineage>
        <taxon>Bacteria</taxon>
        <taxon>Pseudomonadati</taxon>
        <taxon>Bacteroidota</taxon>
        <taxon>Cytophagia</taxon>
        <taxon>Cytophagales</taxon>
        <taxon>Cyclobacteriaceae</taxon>
        <taxon>Cyclobacterium</taxon>
    </lineage>
</organism>
<reference evidence="1 2" key="1">
    <citation type="submission" date="2020-03" db="EMBL/GenBank/DDBJ databases">
        <title>Cyclobacterium plantarum sp. nov., a marine bacterium isolated from a coastal-marine wetland.</title>
        <authorList>
            <person name="Sanchez-Porro C."/>
            <person name="Ventosa A."/>
            <person name="Amoozegar M."/>
        </authorList>
    </citation>
    <scope>NUCLEOTIDE SEQUENCE [LARGE SCALE GENOMIC DNA]</scope>
    <source>
        <strain evidence="1 2">GBPx2</strain>
    </source>
</reference>
<accession>A0ABX0H9Y2</accession>
<evidence type="ECO:0000313" key="2">
    <source>
        <dbReference type="Proteomes" id="UP000649799"/>
    </source>
</evidence>
<dbReference type="Proteomes" id="UP000649799">
    <property type="component" value="Unassembled WGS sequence"/>
</dbReference>
<gene>
    <name evidence="1" type="ORF">G9Q97_08205</name>
</gene>
<proteinExistence type="predicted"/>
<comment type="caution">
    <text evidence="1">The sequence shown here is derived from an EMBL/GenBank/DDBJ whole genome shotgun (WGS) entry which is preliminary data.</text>
</comment>
<dbReference type="EMBL" id="JAANYN010000003">
    <property type="protein sequence ID" value="NHE56795.1"/>
    <property type="molecule type" value="Genomic_DNA"/>
</dbReference>
<sequence>MQKFNLVLFLLLLFSWGESFGQSYGSSLGLRFGNNNQYRTIGLSVQQRIQKGLTVEGILQSDFNVNSSFHALLQKHRPILSKRLNYYYGAGISLGIGESQEKIPESMQIIQTYGNPMLGLDLVAGLEFTALGVNFSVDYKPNVNIAGRQPWYSGQVGISARSVLVKGKQQKKNRRIKAREKRKKNGTGFFQRIIQPFKNN</sequence>